<dbReference type="OrthoDB" id="9784484at2"/>
<dbReference type="PANTHER" id="PTHR30469:SF33">
    <property type="entry name" value="SLR1207 PROTEIN"/>
    <property type="match status" value="1"/>
</dbReference>
<evidence type="ECO:0000313" key="8">
    <source>
        <dbReference type="EMBL" id="ATB28555.1"/>
    </source>
</evidence>
<dbReference type="InterPro" id="IPR058792">
    <property type="entry name" value="Beta-barrel_RND_2"/>
</dbReference>
<keyword evidence="4" id="KW-0472">Membrane</keyword>
<dbReference type="InterPro" id="IPR058624">
    <property type="entry name" value="MdtA-like_HH"/>
</dbReference>
<dbReference type="Gene3D" id="1.10.287.470">
    <property type="entry name" value="Helix hairpin bin"/>
    <property type="match status" value="1"/>
</dbReference>
<dbReference type="AlphaFoldDB" id="A0A250I9X3"/>
<keyword evidence="4" id="KW-0812">Transmembrane</keyword>
<proteinExistence type="inferred from homology"/>
<dbReference type="Pfam" id="PF25876">
    <property type="entry name" value="HH_MFP_RND"/>
    <property type="match status" value="1"/>
</dbReference>
<dbReference type="FunFam" id="2.40.30.170:FF:000010">
    <property type="entry name" value="Efflux RND transporter periplasmic adaptor subunit"/>
    <property type="match status" value="1"/>
</dbReference>
<dbReference type="InterPro" id="IPR006143">
    <property type="entry name" value="RND_pump_MFP"/>
</dbReference>
<organism evidence="8 9">
    <name type="scientific">Melittangium boletus DSM 14713</name>
    <dbReference type="NCBI Taxonomy" id="1294270"/>
    <lineage>
        <taxon>Bacteria</taxon>
        <taxon>Pseudomonadati</taxon>
        <taxon>Myxococcota</taxon>
        <taxon>Myxococcia</taxon>
        <taxon>Myxococcales</taxon>
        <taxon>Cystobacterineae</taxon>
        <taxon>Archangiaceae</taxon>
        <taxon>Melittangium</taxon>
    </lineage>
</organism>
<dbReference type="SUPFAM" id="SSF111369">
    <property type="entry name" value="HlyD-like secretion proteins"/>
    <property type="match status" value="1"/>
</dbReference>
<dbReference type="Proteomes" id="UP000217289">
    <property type="component" value="Chromosome"/>
</dbReference>
<reference evidence="8 9" key="1">
    <citation type="submission" date="2017-06" db="EMBL/GenBank/DDBJ databases">
        <authorList>
            <person name="Kim H.J."/>
            <person name="Triplett B.A."/>
        </authorList>
    </citation>
    <scope>NUCLEOTIDE SEQUENCE [LARGE SCALE GENOMIC DNA]</scope>
    <source>
        <strain evidence="8 9">DSM 14713</strain>
    </source>
</reference>
<feature type="transmembrane region" description="Helical" evidence="4">
    <location>
        <begin position="33"/>
        <end position="51"/>
    </location>
</feature>
<gene>
    <name evidence="8" type="ORF">MEBOL_002004</name>
</gene>
<evidence type="ECO:0000256" key="3">
    <source>
        <dbReference type="SAM" id="MobiDB-lite"/>
    </source>
</evidence>
<dbReference type="NCBIfam" id="TIGR01730">
    <property type="entry name" value="RND_mfp"/>
    <property type="match status" value="1"/>
</dbReference>
<feature type="domain" description="Multidrug resistance protein MdtA-like alpha-helical hairpin" evidence="5">
    <location>
        <begin position="134"/>
        <end position="200"/>
    </location>
</feature>
<evidence type="ECO:0000259" key="5">
    <source>
        <dbReference type="Pfam" id="PF25876"/>
    </source>
</evidence>
<feature type="region of interest" description="Disordered" evidence="3">
    <location>
        <begin position="342"/>
        <end position="371"/>
    </location>
</feature>
<comment type="similarity">
    <text evidence="1">Belongs to the membrane fusion protein (MFP) (TC 8.A.1) family.</text>
</comment>
<evidence type="ECO:0000256" key="4">
    <source>
        <dbReference type="SAM" id="Phobius"/>
    </source>
</evidence>
<protein>
    <submittedName>
        <fullName evidence="8">Macrolide-specific efflux protein MacA</fullName>
    </submittedName>
</protein>
<dbReference type="InterPro" id="IPR058625">
    <property type="entry name" value="MdtA-like_BSH"/>
</dbReference>
<accession>A0A250I9X3</accession>
<dbReference type="RefSeq" id="WP_095977226.1">
    <property type="nucleotide sequence ID" value="NZ_CP022163.1"/>
</dbReference>
<feature type="region of interest" description="Disordered" evidence="3">
    <location>
        <begin position="1"/>
        <end position="23"/>
    </location>
</feature>
<feature type="domain" description="CusB-like beta-barrel" evidence="7">
    <location>
        <begin position="253"/>
        <end position="328"/>
    </location>
</feature>
<keyword evidence="2" id="KW-0175">Coiled coil</keyword>
<feature type="compositionally biased region" description="Low complexity" evidence="3">
    <location>
        <begin position="11"/>
        <end position="22"/>
    </location>
</feature>
<dbReference type="GO" id="GO:1990281">
    <property type="term" value="C:efflux pump complex"/>
    <property type="evidence" value="ECO:0007669"/>
    <property type="project" value="TreeGrafter"/>
</dbReference>
<sequence>MSELPRREETSPSPKSVPVSVEPPRKKGALRRWGVWALIIVVLGAFTFWFMRPQPKDPAAGFELAGVQRRTVESRVTATGTLSALVTVQVGSQVSGRIQEILVDYNSPVKKGQVIAKIDPQLLQAALERAKANLLSARANVQRARVEAENARRQAERAKTLRAQQFIAQQDLDTAEATAQSAQAQVTSAEASLAQAQAALNEAEVNVRYTTIVSPTDGIVISRSVDVGQTVAASLQTPTLFTIAEDLAKMQVDTSVSESDVGRLKDGMPTTFTVDAWPGQTFDGVIRQIRNAPQTVQNVVTYDAVIDVKNPDMKLKPGMTANVNITTARSEDVLTVPNAALRFRPPTPPQRESAPGTANAADVEAPKPPPPGSKLVYVLRNGRPTPVTVKAGVTDGSYTEVEGELREGDRIITGMTSGAQGAQGAQGASPRQGGGGMGGGRGMRGPF</sequence>
<dbReference type="Gene3D" id="2.40.30.170">
    <property type="match status" value="1"/>
</dbReference>
<dbReference type="Pfam" id="PF25954">
    <property type="entry name" value="Beta-barrel_RND_2"/>
    <property type="match status" value="1"/>
</dbReference>
<dbReference type="GO" id="GO:0015562">
    <property type="term" value="F:efflux transmembrane transporter activity"/>
    <property type="evidence" value="ECO:0007669"/>
    <property type="project" value="TreeGrafter"/>
</dbReference>
<evidence type="ECO:0000256" key="2">
    <source>
        <dbReference type="SAM" id="Coils"/>
    </source>
</evidence>
<evidence type="ECO:0000313" key="9">
    <source>
        <dbReference type="Proteomes" id="UP000217289"/>
    </source>
</evidence>
<feature type="domain" description="Multidrug resistance protein MdtA-like barrel-sandwich hybrid" evidence="6">
    <location>
        <begin position="87"/>
        <end position="240"/>
    </location>
</feature>
<feature type="compositionally biased region" description="Basic and acidic residues" evidence="3">
    <location>
        <begin position="1"/>
        <end position="10"/>
    </location>
</feature>
<evidence type="ECO:0000256" key="1">
    <source>
        <dbReference type="ARBA" id="ARBA00009477"/>
    </source>
</evidence>
<feature type="coiled-coil region" evidence="2">
    <location>
        <begin position="127"/>
        <end position="206"/>
    </location>
</feature>
<dbReference type="KEGG" id="mbd:MEBOL_002004"/>
<feature type="compositionally biased region" description="Low complexity" evidence="3">
    <location>
        <begin position="417"/>
        <end position="431"/>
    </location>
</feature>
<feature type="region of interest" description="Disordered" evidence="3">
    <location>
        <begin position="417"/>
        <end position="447"/>
    </location>
</feature>
<feature type="compositionally biased region" description="Gly residues" evidence="3">
    <location>
        <begin position="432"/>
        <end position="447"/>
    </location>
</feature>
<evidence type="ECO:0000259" key="7">
    <source>
        <dbReference type="Pfam" id="PF25954"/>
    </source>
</evidence>
<dbReference type="Pfam" id="PF25917">
    <property type="entry name" value="BSH_RND"/>
    <property type="match status" value="1"/>
</dbReference>
<name>A0A250I9X3_9BACT</name>
<dbReference type="Gene3D" id="2.40.420.20">
    <property type="match status" value="1"/>
</dbReference>
<keyword evidence="9" id="KW-1185">Reference proteome</keyword>
<dbReference type="Gene3D" id="2.40.50.100">
    <property type="match status" value="1"/>
</dbReference>
<dbReference type="EMBL" id="CP022163">
    <property type="protein sequence ID" value="ATB28555.1"/>
    <property type="molecule type" value="Genomic_DNA"/>
</dbReference>
<dbReference type="PANTHER" id="PTHR30469">
    <property type="entry name" value="MULTIDRUG RESISTANCE PROTEIN MDTA"/>
    <property type="match status" value="1"/>
</dbReference>
<evidence type="ECO:0000259" key="6">
    <source>
        <dbReference type="Pfam" id="PF25917"/>
    </source>
</evidence>
<keyword evidence="4" id="KW-1133">Transmembrane helix</keyword>